<reference evidence="1 2" key="1">
    <citation type="submission" date="2019-01" db="EMBL/GenBank/DDBJ databases">
        <title>Sequencing of cultivated peanut Arachis hypogaea provides insights into genome evolution and oil improvement.</title>
        <authorList>
            <person name="Chen X."/>
        </authorList>
    </citation>
    <scope>NUCLEOTIDE SEQUENCE [LARGE SCALE GENOMIC DNA]</scope>
    <source>
        <strain evidence="2">cv. Fuhuasheng</strain>
        <tissue evidence="1">Leaves</tissue>
    </source>
</reference>
<dbReference type="EMBL" id="SDMP01000010">
    <property type="protein sequence ID" value="RYR33421.1"/>
    <property type="molecule type" value="Genomic_DNA"/>
</dbReference>
<sequence>MKFNIKQDFIEAVRKFTIQEGMQIKWRTNERYRARTICKWKKQGCKWVAYASKDREETCWQMKTFYNDHICPKKTKTELQIESGLQGN</sequence>
<keyword evidence="2" id="KW-1185">Reference proteome</keyword>
<comment type="caution">
    <text evidence="1">The sequence shown here is derived from an EMBL/GenBank/DDBJ whole genome shotgun (WGS) entry which is preliminary data.</text>
</comment>
<gene>
    <name evidence="1" type="ORF">Ahy_A10g048004</name>
</gene>
<evidence type="ECO:0000313" key="1">
    <source>
        <dbReference type="EMBL" id="RYR33421.1"/>
    </source>
</evidence>
<dbReference type="Proteomes" id="UP000289738">
    <property type="component" value="Chromosome A10"/>
</dbReference>
<accession>A0A445B446</accession>
<name>A0A445B446_ARAHY</name>
<evidence type="ECO:0000313" key="2">
    <source>
        <dbReference type="Proteomes" id="UP000289738"/>
    </source>
</evidence>
<organism evidence="1 2">
    <name type="scientific">Arachis hypogaea</name>
    <name type="common">Peanut</name>
    <dbReference type="NCBI Taxonomy" id="3818"/>
    <lineage>
        <taxon>Eukaryota</taxon>
        <taxon>Viridiplantae</taxon>
        <taxon>Streptophyta</taxon>
        <taxon>Embryophyta</taxon>
        <taxon>Tracheophyta</taxon>
        <taxon>Spermatophyta</taxon>
        <taxon>Magnoliopsida</taxon>
        <taxon>eudicotyledons</taxon>
        <taxon>Gunneridae</taxon>
        <taxon>Pentapetalae</taxon>
        <taxon>rosids</taxon>
        <taxon>fabids</taxon>
        <taxon>Fabales</taxon>
        <taxon>Fabaceae</taxon>
        <taxon>Papilionoideae</taxon>
        <taxon>50 kb inversion clade</taxon>
        <taxon>dalbergioids sensu lato</taxon>
        <taxon>Dalbergieae</taxon>
        <taxon>Pterocarpus clade</taxon>
        <taxon>Arachis</taxon>
    </lineage>
</organism>
<protein>
    <submittedName>
        <fullName evidence="1">Uncharacterized protein</fullName>
    </submittedName>
</protein>
<dbReference type="AlphaFoldDB" id="A0A445B446"/>
<proteinExistence type="predicted"/>